<evidence type="ECO:0000256" key="6">
    <source>
        <dbReference type="SAM" id="Phobius"/>
    </source>
</evidence>
<keyword evidence="2" id="KW-1003">Cell membrane</keyword>
<dbReference type="Proteomes" id="UP000248783">
    <property type="component" value="Unassembled WGS sequence"/>
</dbReference>
<dbReference type="PANTHER" id="PTHR34857:SF2">
    <property type="entry name" value="SLL0384 PROTEIN"/>
    <property type="match status" value="1"/>
</dbReference>
<keyword evidence="4 6" id="KW-1133">Transmembrane helix</keyword>
<gene>
    <name evidence="7" type="ORF">DNL40_01050</name>
</gene>
<evidence type="ECO:0000256" key="4">
    <source>
        <dbReference type="ARBA" id="ARBA00022989"/>
    </source>
</evidence>
<evidence type="ECO:0000313" key="7">
    <source>
        <dbReference type="EMBL" id="PZR55015.1"/>
    </source>
</evidence>
<dbReference type="GO" id="GO:0005886">
    <property type="term" value="C:plasma membrane"/>
    <property type="evidence" value="ECO:0007669"/>
    <property type="project" value="UniProtKB-ARBA"/>
</dbReference>
<dbReference type="EMBL" id="QKWH01000001">
    <property type="protein sequence ID" value="PZR55015.1"/>
    <property type="molecule type" value="Genomic_DNA"/>
</dbReference>
<proteinExistence type="predicted"/>
<dbReference type="PANTHER" id="PTHR34857">
    <property type="entry name" value="SLL0384 PROTEIN"/>
    <property type="match status" value="1"/>
</dbReference>
<dbReference type="Pfam" id="PF02361">
    <property type="entry name" value="CbiQ"/>
    <property type="match status" value="1"/>
</dbReference>
<dbReference type="InterPro" id="IPR003339">
    <property type="entry name" value="ABC/ECF_trnsptr_transmembrane"/>
</dbReference>
<feature type="transmembrane region" description="Helical" evidence="6">
    <location>
        <begin position="94"/>
        <end position="116"/>
    </location>
</feature>
<dbReference type="AlphaFoldDB" id="A0A2W5X3N3"/>
<comment type="subcellular location">
    <subcellularLocation>
        <location evidence="1">Membrane</location>
        <topology evidence="1">Multi-pass membrane protein</topology>
    </subcellularLocation>
</comment>
<dbReference type="CDD" id="cd16914">
    <property type="entry name" value="EcfT"/>
    <property type="match status" value="1"/>
</dbReference>
<evidence type="ECO:0000313" key="8">
    <source>
        <dbReference type="Proteomes" id="UP000248783"/>
    </source>
</evidence>
<evidence type="ECO:0000256" key="1">
    <source>
        <dbReference type="ARBA" id="ARBA00004141"/>
    </source>
</evidence>
<evidence type="ECO:0000256" key="2">
    <source>
        <dbReference type="ARBA" id="ARBA00022475"/>
    </source>
</evidence>
<protein>
    <submittedName>
        <fullName evidence="7">Energy-coupling factor transporter transmembrane protein EcfT</fullName>
    </submittedName>
</protein>
<feature type="transmembrane region" description="Helical" evidence="6">
    <location>
        <begin position="226"/>
        <end position="245"/>
    </location>
</feature>
<evidence type="ECO:0000256" key="3">
    <source>
        <dbReference type="ARBA" id="ARBA00022692"/>
    </source>
</evidence>
<dbReference type="RefSeq" id="WP_111249379.1">
    <property type="nucleotide sequence ID" value="NZ_QKWH01000001.1"/>
</dbReference>
<organism evidence="7 8">
    <name type="scientific">Xylanimonas oleitrophica</name>
    <dbReference type="NCBI Taxonomy" id="2607479"/>
    <lineage>
        <taxon>Bacteria</taxon>
        <taxon>Bacillati</taxon>
        <taxon>Actinomycetota</taxon>
        <taxon>Actinomycetes</taxon>
        <taxon>Micrococcales</taxon>
        <taxon>Promicromonosporaceae</taxon>
        <taxon>Xylanimonas</taxon>
    </lineage>
</organism>
<reference evidence="7 8" key="1">
    <citation type="submission" date="2018-06" db="EMBL/GenBank/DDBJ databases">
        <title>Whole genome sequencing of a novel hydrocarbon degrading bacterial strain, PW21 isolated from oil contaminated produced water sample.</title>
        <authorList>
            <person name="Nagkirti P."/>
            <person name="Shaikh A."/>
            <person name="Gowdaman V."/>
            <person name="Engineer A.E."/>
            <person name="Dagar S."/>
            <person name="Dhakephalkar P.K."/>
        </authorList>
    </citation>
    <scope>NUCLEOTIDE SEQUENCE [LARGE SCALE GENOMIC DNA]</scope>
    <source>
        <strain evidence="7 8">PW21</strain>
    </source>
</reference>
<sequence>MSWLERANPTVKMALLLVVSLATLFLLDVRVLLTLYLLGLVAAYGAARLDVRTLALAQVPFLLFAVGLVMVNAVSRPGEPLVEGSAVRVTVEGLVMGVALALRGMVIGVLTVAFLATTPPRDLMASLAQHARLSPRYAYSMLAGHRMLVAMPRRWATIRAAQAVRAPLGRDGRPRLGVRDFGRAAFTLLVGSVRASERIALAMESRGLSAGPRTVWRPVPVGRRDAVLAVVVLGTAVAVVVGGRLV</sequence>
<keyword evidence="8" id="KW-1185">Reference proteome</keyword>
<feature type="transmembrane region" description="Helical" evidence="6">
    <location>
        <begin position="54"/>
        <end position="74"/>
    </location>
</feature>
<keyword evidence="3 6" id="KW-0812">Transmembrane</keyword>
<name>A0A2W5X3N3_9MICO</name>
<accession>A0A2W5X3N3</accession>
<evidence type="ECO:0000256" key="5">
    <source>
        <dbReference type="ARBA" id="ARBA00023136"/>
    </source>
</evidence>
<keyword evidence="5 6" id="KW-0472">Membrane</keyword>
<dbReference type="InterPro" id="IPR051611">
    <property type="entry name" value="ECF_transporter_component"/>
</dbReference>
<feature type="transmembrane region" description="Helical" evidence="6">
    <location>
        <begin position="13"/>
        <end position="42"/>
    </location>
</feature>
<comment type="caution">
    <text evidence="7">The sequence shown here is derived from an EMBL/GenBank/DDBJ whole genome shotgun (WGS) entry which is preliminary data.</text>
</comment>